<evidence type="ECO:0000313" key="3">
    <source>
        <dbReference type="Proteomes" id="UP001447842"/>
    </source>
</evidence>
<dbReference type="Proteomes" id="UP001447842">
    <property type="component" value="Chromosome"/>
</dbReference>
<name>A0ABZ3H873_9BACT</name>
<proteinExistence type="predicted"/>
<dbReference type="RefSeq" id="WP_345972397.1">
    <property type="nucleotide sequence ID" value="NZ_CP147920.1"/>
</dbReference>
<reference evidence="2 3" key="1">
    <citation type="submission" date="2024-03" db="EMBL/GenBank/DDBJ databases">
        <title>Sulfurimonas sp. HSL3-1.</title>
        <authorList>
            <person name="Wang S."/>
        </authorList>
    </citation>
    <scope>NUCLEOTIDE SEQUENCE [LARGE SCALE GENOMIC DNA]</scope>
    <source>
        <strain evidence="2 3">HSL3-1</strain>
    </source>
</reference>
<protein>
    <submittedName>
        <fullName evidence="2">Type II secretion system protein</fullName>
    </submittedName>
</protein>
<dbReference type="SUPFAM" id="SSF54523">
    <property type="entry name" value="Pili subunits"/>
    <property type="match status" value="1"/>
</dbReference>
<dbReference type="Gene3D" id="3.30.700.10">
    <property type="entry name" value="Glycoprotein, Type 4 Pilin"/>
    <property type="match status" value="1"/>
</dbReference>
<evidence type="ECO:0000256" key="1">
    <source>
        <dbReference type="SAM" id="Phobius"/>
    </source>
</evidence>
<keyword evidence="1" id="KW-0472">Membrane</keyword>
<keyword evidence="3" id="KW-1185">Reference proteome</keyword>
<dbReference type="InterPro" id="IPR045584">
    <property type="entry name" value="Pilin-like"/>
</dbReference>
<keyword evidence="1" id="KW-0812">Transmembrane</keyword>
<evidence type="ECO:0000313" key="2">
    <source>
        <dbReference type="EMBL" id="XAU14741.1"/>
    </source>
</evidence>
<gene>
    <name evidence="2" type="ORF">WCY31_10910</name>
</gene>
<keyword evidence="1" id="KW-1133">Transmembrane helix</keyword>
<dbReference type="InterPro" id="IPR012902">
    <property type="entry name" value="N_methyl_site"/>
</dbReference>
<accession>A0ABZ3H873</accession>
<sequence>MKKSAFTMLELVFVIVVIGILAAVFIPRFERDNAGEAAYQIARHIRLAQHHALVEDKFSTTDSDWWKGMWAITFRTTKNCYAVYNNQDYATGGTQADQNESAVDPLTRKRLYSDINCNENTATTDDVLLWKKFGVDSLTLTNCGTNNQILFDHLGRPYGSAGNLLVNNNCVITLGTKDGHSAEITVYKETGFVKVTKIDATGL</sequence>
<feature type="transmembrane region" description="Helical" evidence="1">
    <location>
        <begin position="6"/>
        <end position="26"/>
    </location>
</feature>
<dbReference type="EMBL" id="CP147920">
    <property type="protein sequence ID" value="XAU14741.1"/>
    <property type="molecule type" value="Genomic_DNA"/>
</dbReference>
<organism evidence="2 3">
    <name type="scientific">Sulfurimonas diazotrophicus</name>
    <dbReference type="NCBI Taxonomy" id="3131939"/>
    <lineage>
        <taxon>Bacteria</taxon>
        <taxon>Pseudomonadati</taxon>
        <taxon>Campylobacterota</taxon>
        <taxon>Epsilonproteobacteria</taxon>
        <taxon>Campylobacterales</taxon>
        <taxon>Sulfurimonadaceae</taxon>
        <taxon>Sulfurimonas</taxon>
    </lineage>
</organism>
<dbReference type="NCBIfam" id="TIGR02532">
    <property type="entry name" value="IV_pilin_GFxxxE"/>
    <property type="match status" value="1"/>
</dbReference>